<keyword evidence="4" id="KW-1185">Reference proteome</keyword>
<gene>
    <name evidence="3" type="ORF">U6N30_19860</name>
</gene>
<dbReference type="EMBL" id="CP141261">
    <property type="protein sequence ID" value="WRL62280.1"/>
    <property type="molecule type" value="Genomic_DNA"/>
</dbReference>
<evidence type="ECO:0000256" key="1">
    <source>
        <dbReference type="ARBA" id="ARBA00023002"/>
    </source>
</evidence>
<dbReference type="RefSeq" id="WP_324273635.1">
    <property type="nucleotide sequence ID" value="NZ_CP141261.1"/>
</dbReference>
<dbReference type="InterPro" id="IPR002869">
    <property type="entry name" value="Pyrv_flavodox_OxRed_cen"/>
</dbReference>
<accession>A0ABZ1AUM3</accession>
<reference evidence="3 4" key="1">
    <citation type="submission" date="2023-12" db="EMBL/GenBank/DDBJ databases">
        <title>Blastococcus brunescens sp. nov., an actonobacterium isolated from sandstone collected in sahara desert.</title>
        <authorList>
            <person name="Gtari M."/>
            <person name="Ghodhbane F."/>
        </authorList>
    </citation>
    <scope>NUCLEOTIDE SEQUENCE [LARGE SCALE GENOMIC DNA]</scope>
    <source>
        <strain evidence="3 4">BMG 8361</strain>
    </source>
</reference>
<protein>
    <submittedName>
        <fullName evidence="3">2-oxoacid:acceptor oxidoreductase family protein</fullName>
    </submittedName>
</protein>
<dbReference type="Pfam" id="PF01558">
    <property type="entry name" value="POR"/>
    <property type="match status" value="1"/>
</dbReference>
<proteinExistence type="predicted"/>
<dbReference type="Gene3D" id="3.40.920.10">
    <property type="entry name" value="Pyruvate-ferredoxin oxidoreductase, PFOR, domain III"/>
    <property type="match status" value="1"/>
</dbReference>
<evidence type="ECO:0000313" key="3">
    <source>
        <dbReference type="EMBL" id="WRL62280.1"/>
    </source>
</evidence>
<evidence type="ECO:0000313" key="4">
    <source>
        <dbReference type="Proteomes" id="UP001324287"/>
    </source>
</evidence>
<feature type="domain" description="Pyruvate/ketoisovalerate oxidoreductase catalytic" evidence="2">
    <location>
        <begin position="141"/>
        <end position="209"/>
    </location>
</feature>
<dbReference type="Proteomes" id="UP001324287">
    <property type="component" value="Chromosome"/>
</dbReference>
<organism evidence="3 4">
    <name type="scientific">Blastococcus brunescens</name>
    <dbReference type="NCBI Taxonomy" id="1564165"/>
    <lineage>
        <taxon>Bacteria</taxon>
        <taxon>Bacillati</taxon>
        <taxon>Actinomycetota</taxon>
        <taxon>Actinomycetes</taxon>
        <taxon>Geodermatophilales</taxon>
        <taxon>Geodermatophilaceae</taxon>
        <taxon>Blastococcus</taxon>
    </lineage>
</organism>
<keyword evidence="1" id="KW-0560">Oxidoreductase</keyword>
<dbReference type="InterPro" id="IPR019752">
    <property type="entry name" value="Pyrv/ketoisovalerate_OxRed_cat"/>
</dbReference>
<sequence>MVETADELSRVPGVTVLVYDESCANERRRLQKRGKLARPTEYVVINEDVCENCGDCGAASNCMSLQKTPTEFGDKTRIHTSSCNQDFSCVKGDCPSFTTVLTEEGKGYPKKTVRPLADDELPAVRVPSPTEPFNLYMPGVGGTGVLTLNGVLSVAGLLDGYEVTSFDQTGAAQKWGPVISSLTLMPTGTVAPASKVGVGKADLYLALDEVGACSPPTSTGALPSAPSR</sequence>
<dbReference type="SUPFAM" id="SSF53323">
    <property type="entry name" value="Pyruvate-ferredoxin oxidoreductase, PFOR, domain III"/>
    <property type="match status" value="1"/>
</dbReference>
<name>A0ABZ1AUM3_9ACTN</name>
<evidence type="ECO:0000259" key="2">
    <source>
        <dbReference type="Pfam" id="PF01558"/>
    </source>
</evidence>